<dbReference type="PANTHER" id="PTHR36182">
    <property type="entry name" value="PROTEIN, PUTATIVE (AFU_ORTHOLOGUE AFUA_6G10930)-RELATED"/>
    <property type="match status" value="1"/>
</dbReference>
<feature type="compositionally biased region" description="Low complexity" evidence="1">
    <location>
        <begin position="306"/>
        <end position="335"/>
    </location>
</feature>
<feature type="compositionally biased region" description="Polar residues" evidence="1">
    <location>
        <begin position="218"/>
        <end position="228"/>
    </location>
</feature>
<keyword evidence="2" id="KW-0732">Signal</keyword>
<organism evidence="3 4">
    <name type="scientific">Penicillium arizonense</name>
    <dbReference type="NCBI Taxonomy" id="1835702"/>
    <lineage>
        <taxon>Eukaryota</taxon>
        <taxon>Fungi</taxon>
        <taxon>Dikarya</taxon>
        <taxon>Ascomycota</taxon>
        <taxon>Pezizomycotina</taxon>
        <taxon>Eurotiomycetes</taxon>
        <taxon>Eurotiomycetidae</taxon>
        <taxon>Eurotiales</taxon>
        <taxon>Aspergillaceae</taxon>
        <taxon>Penicillium</taxon>
    </lineage>
</organism>
<evidence type="ECO:0008006" key="5">
    <source>
        <dbReference type="Google" id="ProtNLM"/>
    </source>
</evidence>
<dbReference type="RefSeq" id="XP_022490871.1">
    <property type="nucleotide sequence ID" value="XM_022629072.1"/>
</dbReference>
<dbReference type="Proteomes" id="UP000177622">
    <property type="component" value="Unassembled WGS sequence"/>
</dbReference>
<gene>
    <name evidence="3" type="ORF">PENARI_c004G04181</name>
</gene>
<feature type="region of interest" description="Disordered" evidence="1">
    <location>
        <begin position="301"/>
        <end position="343"/>
    </location>
</feature>
<name>A0A1F5LQG1_PENAI</name>
<feature type="compositionally biased region" description="Basic and acidic residues" evidence="1">
    <location>
        <begin position="229"/>
        <end position="238"/>
    </location>
</feature>
<dbReference type="EMBL" id="LXJU01000004">
    <property type="protein sequence ID" value="OGE55442.1"/>
    <property type="molecule type" value="Genomic_DNA"/>
</dbReference>
<evidence type="ECO:0000256" key="2">
    <source>
        <dbReference type="SAM" id="SignalP"/>
    </source>
</evidence>
<feature type="signal peptide" evidence="2">
    <location>
        <begin position="1"/>
        <end position="17"/>
    </location>
</feature>
<dbReference type="OrthoDB" id="2342176at2759"/>
<protein>
    <recommendedName>
        <fullName evidence="5">Chitin-binding type-4 domain-containing protein</fullName>
    </recommendedName>
</protein>
<evidence type="ECO:0000256" key="1">
    <source>
        <dbReference type="SAM" id="MobiDB-lite"/>
    </source>
</evidence>
<sequence>MKGTFILSGLLASTVSAHMQLSKPYPIRSPLNKDAKGEKDYSYTNPLSSSGSDYPCKGYAKDEFNAVDTWAPGSSQEMELEGSATHDGGSCQLSLTYDQGKTFKVIQSIEGDCPIAKKYNFDIPSDAPTGEALFAWTWFNKVGNREMYMNCAMVNIGGSGGRAANDTNDSEEKAISRNMPEMAADGSPADKIKSAIAKGKALAKGQIKPKDHTKPTDQAKTTDQAKPTDQTKPKDHTKQSKAADTSYDSLPDMFIANVDQAGKCVTIEGEPVNFPKPGPNVLGKADGKGYKCSGTAPFLGDDESNTTKNATSTTKNKTSTTKNATSTAKNNTSATEDATSTDKKMSKIASSFGTATATGGARTLSTEASTNNQFSSYVGQWTCTSGEILCSPDGMSFALCNYGRPVFMGSVAAGTWCRGGAITAKY</sequence>
<comment type="caution">
    <text evidence="3">The sequence shown here is derived from an EMBL/GenBank/DDBJ whole genome shotgun (WGS) entry which is preliminary data.</text>
</comment>
<feature type="compositionally biased region" description="Basic and acidic residues" evidence="1">
    <location>
        <begin position="31"/>
        <end position="41"/>
    </location>
</feature>
<evidence type="ECO:0000313" key="4">
    <source>
        <dbReference type="Proteomes" id="UP000177622"/>
    </source>
</evidence>
<dbReference type="GeneID" id="34573806"/>
<feature type="region of interest" description="Disordered" evidence="1">
    <location>
        <begin position="198"/>
        <end position="246"/>
    </location>
</feature>
<feature type="chain" id="PRO_5009519782" description="Chitin-binding type-4 domain-containing protein" evidence="2">
    <location>
        <begin position="18"/>
        <end position="426"/>
    </location>
</feature>
<dbReference type="Gene3D" id="2.70.50.70">
    <property type="match status" value="2"/>
</dbReference>
<feature type="region of interest" description="Disordered" evidence="1">
    <location>
        <begin position="26"/>
        <end position="49"/>
    </location>
</feature>
<accession>A0A1F5LQG1</accession>
<dbReference type="AlphaFoldDB" id="A0A1F5LQG1"/>
<dbReference type="PANTHER" id="PTHR36182:SF1">
    <property type="entry name" value="PROTEIN, PUTATIVE (AFU_ORTHOLOGUE AFUA_6G10930)-RELATED"/>
    <property type="match status" value="1"/>
</dbReference>
<feature type="compositionally biased region" description="Basic and acidic residues" evidence="1">
    <location>
        <begin position="208"/>
        <end position="217"/>
    </location>
</feature>
<reference evidence="3 4" key="1">
    <citation type="journal article" date="2016" name="Sci. Rep.">
        <title>Penicillium arizonense, a new, genome sequenced fungal species, reveals a high chemical diversity in secreted metabolites.</title>
        <authorList>
            <person name="Grijseels S."/>
            <person name="Nielsen J.C."/>
            <person name="Randelovic M."/>
            <person name="Nielsen J."/>
            <person name="Nielsen K.F."/>
            <person name="Workman M."/>
            <person name="Frisvad J.C."/>
        </authorList>
    </citation>
    <scope>NUCLEOTIDE SEQUENCE [LARGE SCALE GENOMIC DNA]</scope>
    <source>
        <strain evidence="3 4">CBS 141311</strain>
    </source>
</reference>
<keyword evidence="4" id="KW-1185">Reference proteome</keyword>
<evidence type="ECO:0000313" key="3">
    <source>
        <dbReference type="EMBL" id="OGE55442.1"/>
    </source>
</evidence>
<proteinExistence type="predicted"/>